<dbReference type="RefSeq" id="WP_127709016.1">
    <property type="nucleotide sequence ID" value="NZ_SACO01000006.1"/>
</dbReference>
<proteinExistence type="predicted"/>
<evidence type="ECO:0000256" key="1">
    <source>
        <dbReference type="SAM" id="MobiDB-lite"/>
    </source>
</evidence>
<gene>
    <name evidence="2" type="ORF">EOE18_09995</name>
</gene>
<accession>A0A3S3TNH9</accession>
<dbReference type="AlphaFoldDB" id="A0A3S3TNH9"/>
<comment type="caution">
    <text evidence="2">The sequence shown here is derived from an EMBL/GenBank/DDBJ whole genome shotgun (WGS) entry which is preliminary data.</text>
</comment>
<keyword evidence="3" id="KW-1185">Reference proteome</keyword>
<dbReference type="EMBL" id="SACO01000006">
    <property type="protein sequence ID" value="RVU05055.1"/>
    <property type="molecule type" value="Genomic_DNA"/>
</dbReference>
<dbReference type="GO" id="GO:0006352">
    <property type="term" value="P:DNA-templated transcription initiation"/>
    <property type="evidence" value="ECO:0007669"/>
    <property type="project" value="InterPro"/>
</dbReference>
<dbReference type="GO" id="GO:0003700">
    <property type="term" value="F:DNA-binding transcription factor activity"/>
    <property type="evidence" value="ECO:0007669"/>
    <property type="project" value="InterPro"/>
</dbReference>
<dbReference type="InterPro" id="IPR013325">
    <property type="entry name" value="RNA_pol_sigma_r2"/>
</dbReference>
<sequence>MSHLSQALEVEVGALHAVRRRAEGREMTQRERAQIDRHMARLLRLLAPRIRHFTRAYGLVDAAEDARQACAIGVLRAVDMYDPAKASFTTLVNWQLRGELQSLRYRLRPDRRMPAKALGARTLSLQDAQAEGLNQAWLEDAEALARAEALAAQVLARRACGQLLDEHLTEARLAALHQIERRSTTRGPECVKPGTVDPDHLDRLDRKLAHERQITFAYLLGQEDDRHEQDLGDGDMTAEQRRQIARRTIRSLSRIARGNPRYDPDAESVALPTRH</sequence>
<dbReference type="SUPFAM" id="SSF88946">
    <property type="entry name" value="Sigma2 domain of RNA polymerase sigma factors"/>
    <property type="match status" value="1"/>
</dbReference>
<evidence type="ECO:0000313" key="2">
    <source>
        <dbReference type="EMBL" id="RVU05055.1"/>
    </source>
</evidence>
<protein>
    <submittedName>
        <fullName evidence="2">Sigma-70 family RNA polymerase sigma factor</fullName>
    </submittedName>
</protein>
<feature type="region of interest" description="Disordered" evidence="1">
    <location>
        <begin position="255"/>
        <end position="275"/>
    </location>
</feature>
<evidence type="ECO:0000313" key="3">
    <source>
        <dbReference type="Proteomes" id="UP000282837"/>
    </source>
</evidence>
<dbReference type="OrthoDB" id="7427418at2"/>
<reference evidence="2 3" key="1">
    <citation type="submission" date="2019-01" db="EMBL/GenBank/DDBJ databases">
        <authorList>
            <person name="Chen W.-M."/>
        </authorList>
    </citation>
    <scope>NUCLEOTIDE SEQUENCE [LARGE SCALE GENOMIC DNA]</scope>
    <source>
        <strain evidence="2 3">FSY-9</strain>
    </source>
</reference>
<dbReference type="Proteomes" id="UP000282837">
    <property type="component" value="Unassembled WGS sequence"/>
</dbReference>
<organism evidence="2 3">
    <name type="scientific">Novosphingobium umbonatum</name>
    <dbReference type="NCBI Taxonomy" id="1908524"/>
    <lineage>
        <taxon>Bacteria</taxon>
        <taxon>Pseudomonadati</taxon>
        <taxon>Pseudomonadota</taxon>
        <taxon>Alphaproteobacteria</taxon>
        <taxon>Sphingomonadales</taxon>
        <taxon>Sphingomonadaceae</taxon>
        <taxon>Novosphingobium</taxon>
    </lineage>
</organism>
<name>A0A3S3TNH9_9SPHN</name>